<dbReference type="Pfam" id="PF00005">
    <property type="entry name" value="ABC_tran"/>
    <property type="match status" value="1"/>
</dbReference>
<dbReference type="PROSITE" id="PS50893">
    <property type="entry name" value="ABC_TRANSPORTER_2"/>
    <property type="match status" value="1"/>
</dbReference>
<dbReference type="InterPro" id="IPR017911">
    <property type="entry name" value="MacB-like_ATP-bd"/>
</dbReference>
<accession>A0A9D2WRH4</accession>
<dbReference type="GO" id="GO:0022857">
    <property type="term" value="F:transmembrane transporter activity"/>
    <property type="evidence" value="ECO:0007669"/>
    <property type="project" value="UniProtKB-ARBA"/>
</dbReference>
<feature type="domain" description="ABC transporter" evidence="4">
    <location>
        <begin position="2"/>
        <end position="240"/>
    </location>
</feature>
<evidence type="ECO:0000313" key="6">
    <source>
        <dbReference type="Proteomes" id="UP000798488"/>
    </source>
</evidence>
<dbReference type="GO" id="GO:0098796">
    <property type="term" value="C:membrane protein complex"/>
    <property type="evidence" value="ECO:0007669"/>
    <property type="project" value="UniProtKB-ARBA"/>
</dbReference>
<keyword evidence="1" id="KW-0813">Transport</keyword>
<dbReference type="FunFam" id="3.40.50.300:FF:000032">
    <property type="entry name" value="Export ABC transporter ATP-binding protein"/>
    <property type="match status" value="1"/>
</dbReference>
<evidence type="ECO:0000256" key="3">
    <source>
        <dbReference type="ARBA" id="ARBA00022840"/>
    </source>
</evidence>
<dbReference type="PANTHER" id="PTHR24220:SF86">
    <property type="entry name" value="ABC TRANSPORTER ABCH.1"/>
    <property type="match status" value="1"/>
</dbReference>
<comment type="caution">
    <text evidence="5">The sequence shown here is derived from an EMBL/GenBank/DDBJ whole genome shotgun (WGS) entry which is preliminary data.</text>
</comment>
<name>A0A9D2WRH4_9FIRM</name>
<keyword evidence="3 5" id="KW-0067">ATP-binding</keyword>
<keyword evidence="6" id="KW-1185">Reference proteome</keyword>
<dbReference type="SMART" id="SM00382">
    <property type="entry name" value="AAA"/>
    <property type="match status" value="1"/>
</dbReference>
<gene>
    <name evidence="5" type="primary">macB</name>
    <name evidence="5" type="ORF">SPSYN_01403</name>
</gene>
<dbReference type="GO" id="GO:0005524">
    <property type="term" value="F:ATP binding"/>
    <property type="evidence" value="ECO:0007669"/>
    <property type="project" value="UniProtKB-KW"/>
</dbReference>
<dbReference type="SUPFAM" id="SSF52540">
    <property type="entry name" value="P-loop containing nucleoside triphosphate hydrolases"/>
    <property type="match status" value="1"/>
</dbReference>
<dbReference type="GO" id="GO:0005886">
    <property type="term" value="C:plasma membrane"/>
    <property type="evidence" value="ECO:0007669"/>
    <property type="project" value="TreeGrafter"/>
</dbReference>
<keyword evidence="2" id="KW-0547">Nucleotide-binding</keyword>
<proteinExistence type="predicted"/>
<dbReference type="Gene3D" id="3.40.50.300">
    <property type="entry name" value="P-loop containing nucleotide triphosphate hydrolases"/>
    <property type="match status" value="1"/>
</dbReference>
<dbReference type="InterPro" id="IPR015854">
    <property type="entry name" value="ABC_transpr_LolD-like"/>
</dbReference>
<evidence type="ECO:0000256" key="2">
    <source>
        <dbReference type="ARBA" id="ARBA00022741"/>
    </source>
</evidence>
<dbReference type="EC" id="3.6.3.-" evidence="5"/>
<dbReference type="Proteomes" id="UP000798488">
    <property type="component" value="Unassembled WGS sequence"/>
</dbReference>
<dbReference type="PANTHER" id="PTHR24220">
    <property type="entry name" value="IMPORT ATP-BINDING PROTEIN"/>
    <property type="match status" value="1"/>
</dbReference>
<dbReference type="AlphaFoldDB" id="A0A9D2WRH4"/>
<reference evidence="5" key="1">
    <citation type="submission" date="2016-02" db="EMBL/GenBank/DDBJ databases">
        <title>Draft Genome Sequence of Sporotomaculum syntrophicum Strain FB, a Syntrophic Benzoate Degrader.</title>
        <authorList>
            <person name="Nobu M.K."/>
            <person name="Narihiro T."/>
            <person name="Qiu Y.-L."/>
            <person name="Ohashi A."/>
            <person name="Liu W.-T."/>
            <person name="Yuji S."/>
        </authorList>
    </citation>
    <scope>NUCLEOTIDE SEQUENCE</scope>
    <source>
        <strain evidence="5">FB</strain>
    </source>
</reference>
<dbReference type="InterPro" id="IPR003439">
    <property type="entry name" value="ABC_transporter-like_ATP-bd"/>
</dbReference>
<sequence>MIQVFDLTKIYSTGAHPVIALKDVNFEIKAGEFVAVMGPSGSGKSTMMNLLGCLDTPTSGSYKLDGIDISTLDETGMARVRNQKIGFVFQNFNLLPGMTALRNVELPMLYAGIDARERMRRATLALERVGLANRVNHRPNQISGGQVQRVAIARALVNEPAIILADEPTGNLDTRSGEEIMAVFQELNRSRATIVLVTHERDIALHASRIIHFRDGSLVDDEIVEIPLDAVEQLKTMGDSVTRQGGNK</sequence>
<dbReference type="GO" id="GO:0016887">
    <property type="term" value="F:ATP hydrolysis activity"/>
    <property type="evidence" value="ECO:0007669"/>
    <property type="project" value="InterPro"/>
</dbReference>
<evidence type="ECO:0000313" key="5">
    <source>
        <dbReference type="EMBL" id="KAF1085267.1"/>
    </source>
</evidence>
<organism evidence="5 6">
    <name type="scientific">Sporotomaculum syntrophicum</name>
    <dbReference type="NCBI Taxonomy" id="182264"/>
    <lineage>
        <taxon>Bacteria</taxon>
        <taxon>Bacillati</taxon>
        <taxon>Bacillota</taxon>
        <taxon>Clostridia</taxon>
        <taxon>Eubacteriales</taxon>
        <taxon>Desulfallaceae</taxon>
        <taxon>Sporotomaculum</taxon>
    </lineage>
</organism>
<protein>
    <submittedName>
        <fullName evidence="5">Macrolide export ATP-binding/permease protein MacB</fullName>
        <ecNumber evidence="5">3.6.3.-</ecNumber>
    </submittedName>
</protein>
<dbReference type="CDD" id="cd03255">
    <property type="entry name" value="ABC_MJ0796_LolCDE_FtsE"/>
    <property type="match status" value="1"/>
</dbReference>
<evidence type="ECO:0000256" key="1">
    <source>
        <dbReference type="ARBA" id="ARBA00022448"/>
    </source>
</evidence>
<dbReference type="InterPro" id="IPR003593">
    <property type="entry name" value="AAA+_ATPase"/>
</dbReference>
<dbReference type="InterPro" id="IPR027417">
    <property type="entry name" value="P-loop_NTPase"/>
</dbReference>
<dbReference type="EMBL" id="LSRS01000003">
    <property type="protein sequence ID" value="KAF1085267.1"/>
    <property type="molecule type" value="Genomic_DNA"/>
</dbReference>
<evidence type="ECO:0000259" key="4">
    <source>
        <dbReference type="PROSITE" id="PS50893"/>
    </source>
</evidence>
<keyword evidence="5" id="KW-0378">Hydrolase</keyword>